<dbReference type="InterPro" id="IPR036108">
    <property type="entry name" value="4pyrrol_syn_uPrphyn_synt_sf"/>
</dbReference>
<dbReference type="GO" id="GO:0006782">
    <property type="term" value="P:protoporphyrinogen IX biosynthetic process"/>
    <property type="evidence" value="ECO:0007669"/>
    <property type="project" value="UniProtKB-UniRule"/>
</dbReference>
<evidence type="ECO:0000259" key="10">
    <source>
        <dbReference type="Pfam" id="PF02602"/>
    </source>
</evidence>
<comment type="catalytic activity">
    <reaction evidence="8 9">
        <text>hydroxymethylbilane = uroporphyrinogen III + H2O</text>
        <dbReference type="Rhea" id="RHEA:18965"/>
        <dbReference type="ChEBI" id="CHEBI:15377"/>
        <dbReference type="ChEBI" id="CHEBI:57308"/>
        <dbReference type="ChEBI" id="CHEBI:57845"/>
        <dbReference type="EC" id="4.2.1.75"/>
    </reaction>
</comment>
<dbReference type="AlphaFoldDB" id="A0A2T5VHX5"/>
<dbReference type="Proteomes" id="UP000244081">
    <property type="component" value="Unassembled WGS sequence"/>
</dbReference>
<feature type="domain" description="Tetrapyrrole biosynthesis uroporphyrinogen III synthase" evidence="10">
    <location>
        <begin position="15"/>
        <end position="229"/>
    </location>
</feature>
<evidence type="ECO:0000256" key="6">
    <source>
        <dbReference type="ARBA" id="ARBA00037589"/>
    </source>
</evidence>
<dbReference type="RefSeq" id="WP_107988803.1">
    <property type="nucleotide sequence ID" value="NZ_QAYG01000001.1"/>
</dbReference>
<evidence type="ECO:0000256" key="8">
    <source>
        <dbReference type="ARBA" id="ARBA00048617"/>
    </source>
</evidence>
<evidence type="ECO:0000256" key="5">
    <source>
        <dbReference type="ARBA" id="ARBA00023244"/>
    </source>
</evidence>
<dbReference type="PANTHER" id="PTHR38042:SF1">
    <property type="entry name" value="UROPORPHYRINOGEN-III SYNTHASE, CHLOROPLASTIC"/>
    <property type="match status" value="1"/>
</dbReference>
<dbReference type="OrthoDB" id="7163809at2"/>
<dbReference type="InterPro" id="IPR039793">
    <property type="entry name" value="UROS/Hem4"/>
</dbReference>
<evidence type="ECO:0000256" key="3">
    <source>
        <dbReference type="ARBA" id="ARBA00013109"/>
    </source>
</evidence>
<evidence type="ECO:0000313" key="11">
    <source>
        <dbReference type="EMBL" id="PTW63362.1"/>
    </source>
</evidence>
<evidence type="ECO:0000313" key="12">
    <source>
        <dbReference type="Proteomes" id="UP000244081"/>
    </source>
</evidence>
<reference evidence="11 12" key="1">
    <citation type="submission" date="2018-04" db="EMBL/GenBank/DDBJ databases">
        <title>Genomic Encyclopedia of Archaeal and Bacterial Type Strains, Phase II (KMG-II): from individual species to whole genera.</title>
        <authorList>
            <person name="Goeker M."/>
        </authorList>
    </citation>
    <scope>NUCLEOTIDE SEQUENCE [LARGE SCALE GENOMIC DNA]</scope>
    <source>
        <strain evidence="11 12">DSM 23382</strain>
    </source>
</reference>
<dbReference type="Pfam" id="PF02602">
    <property type="entry name" value="HEM4"/>
    <property type="match status" value="1"/>
</dbReference>
<dbReference type="SUPFAM" id="SSF69618">
    <property type="entry name" value="HemD-like"/>
    <property type="match status" value="1"/>
</dbReference>
<keyword evidence="5 9" id="KW-0627">Porphyrin biosynthesis</keyword>
<keyword evidence="4 9" id="KW-0456">Lyase</keyword>
<evidence type="ECO:0000256" key="7">
    <source>
        <dbReference type="ARBA" id="ARBA00040167"/>
    </source>
</evidence>
<dbReference type="EC" id="4.2.1.75" evidence="3 9"/>
<name>A0A2T5VHX5_9HYPH</name>
<evidence type="ECO:0000256" key="2">
    <source>
        <dbReference type="ARBA" id="ARBA00008133"/>
    </source>
</evidence>
<accession>A0A2T5VHX5</accession>
<comment type="similarity">
    <text evidence="2 9">Belongs to the uroporphyrinogen-III synthase family.</text>
</comment>
<keyword evidence="12" id="KW-1185">Reference proteome</keyword>
<comment type="caution">
    <text evidence="11">The sequence shown here is derived from an EMBL/GenBank/DDBJ whole genome shotgun (WGS) entry which is preliminary data.</text>
</comment>
<dbReference type="EMBL" id="QAYG01000001">
    <property type="protein sequence ID" value="PTW63362.1"/>
    <property type="molecule type" value="Genomic_DNA"/>
</dbReference>
<organism evidence="11 12">
    <name type="scientific">Breoghania corrubedonensis</name>
    <dbReference type="NCBI Taxonomy" id="665038"/>
    <lineage>
        <taxon>Bacteria</taxon>
        <taxon>Pseudomonadati</taxon>
        <taxon>Pseudomonadota</taxon>
        <taxon>Alphaproteobacteria</taxon>
        <taxon>Hyphomicrobiales</taxon>
        <taxon>Stappiaceae</taxon>
        <taxon>Breoghania</taxon>
    </lineage>
</organism>
<evidence type="ECO:0000256" key="4">
    <source>
        <dbReference type="ARBA" id="ARBA00023239"/>
    </source>
</evidence>
<comment type="function">
    <text evidence="6 9">Catalyzes cyclization of the linear tetrapyrrole, hydroxymethylbilane, to the macrocyclic uroporphyrinogen III.</text>
</comment>
<dbReference type="CDD" id="cd06578">
    <property type="entry name" value="HemD"/>
    <property type="match status" value="1"/>
</dbReference>
<dbReference type="PANTHER" id="PTHR38042">
    <property type="entry name" value="UROPORPHYRINOGEN-III SYNTHASE, CHLOROPLASTIC"/>
    <property type="match status" value="1"/>
</dbReference>
<evidence type="ECO:0000256" key="1">
    <source>
        <dbReference type="ARBA" id="ARBA00004772"/>
    </source>
</evidence>
<dbReference type="InterPro" id="IPR003754">
    <property type="entry name" value="4pyrrol_synth_uPrphyn_synth"/>
</dbReference>
<evidence type="ECO:0000256" key="9">
    <source>
        <dbReference type="RuleBase" id="RU366031"/>
    </source>
</evidence>
<proteinExistence type="inferred from homology"/>
<dbReference type="GO" id="GO:0004852">
    <property type="term" value="F:uroporphyrinogen-III synthase activity"/>
    <property type="evidence" value="ECO:0007669"/>
    <property type="project" value="UniProtKB-UniRule"/>
</dbReference>
<comment type="pathway">
    <text evidence="1 9">Porphyrin-containing compound metabolism; protoporphyrin-IX biosynthesis; coproporphyrinogen-III from 5-aminolevulinate: step 3/4.</text>
</comment>
<gene>
    <name evidence="11" type="ORF">C8N35_1011414</name>
</gene>
<dbReference type="UniPathway" id="UPA00251">
    <property type="reaction ID" value="UER00320"/>
</dbReference>
<protein>
    <recommendedName>
        <fullName evidence="7 9">Uroporphyrinogen-III synthase</fullName>
        <ecNumber evidence="3 9">4.2.1.75</ecNumber>
    </recommendedName>
</protein>
<dbReference type="GO" id="GO:0006780">
    <property type="term" value="P:uroporphyrinogen III biosynthetic process"/>
    <property type="evidence" value="ECO:0007669"/>
    <property type="project" value="UniProtKB-UniRule"/>
</dbReference>
<dbReference type="Gene3D" id="3.40.50.10090">
    <property type="match status" value="2"/>
</dbReference>
<sequence>MRILLTRPIDQADMTAERLRAAGHEVLFAPMLRIEPLEPPAFRTDDISAIAVTSARVAEALRGRPECDGLRMRPVFAVGSRTADAMASAGFARVETAAGDAAALAAGITRALAGGAGAILYPCGRERRGDLDARLRDAGFAVRLVELYGAQKQETLPNEVRDALKAVRVDAVLIYSRRTAEAFVRALQSAGIDPASVRTIAISETAAEPLVAAGCSTDIARTPDEAGLLARLR</sequence>